<dbReference type="InterPro" id="IPR036388">
    <property type="entry name" value="WH-like_DNA-bd_sf"/>
</dbReference>
<reference evidence="7" key="1">
    <citation type="submission" date="2023-07" db="EMBL/GenBank/DDBJ databases">
        <title>Functional and genomic diversity of the sorghum phyllosphere microbiome.</title>
        <authorList>
            <person name="Shade A."/>
        </authorList>
    </citation>
    <scope>NUCLEOTIDE SEQUENCE</scope>
    <source>
        <strain evidence="7">SORGH_AS_0457</strain>
    </source>
</reference>
<keyword evidence="4" id="KW-0597">Phosphoprotein</keyword>
<dbReference type="PROSITE" id="PS50110">
    <property type="entry name" value="RESPONSE_REGULATORY"/>
    <property type="match status" value="1"/>
</dbReference>
<dbReference type="PANTHER" id="PTHR44688:SF16">
    <property type="entry name" value="DNA-BINDING TRANSCRIPTIONAL ACTIVATOR DEVR_DOSR"/>
    <property type="match status" value="1"/>
</dbReference>
<dbReference type="InterPro" id="IPR016032">
    <property type="entry name" value="Sig_transdc_resp-reg_C-effctor"/>
</dbReference>
<dbReference type="Pfam" id="PF00072">
    <property type="entry name" value="Response_reg"/>
    <property type="match status" value="1"/>
</dbReference>
<keyword evidence="2" id="KW-0238">DNA-binding</keyword>
<dbReference type="Proteomes" id="UP001226084">
    <property type="component" value="Unassembled WGS sequence"/>
</dbReference>
<evidence type="ECO:0000256" key="4">
    <source>
        <dbReference type="PROSITE-ProRule" id="PRU00169"/>
    </source>
</evidence>
<evidence type="ECO:0000256" key="2">
    <source>
        <dbReference type="ARBA" id="ARBA00023125"/>
    </source>
</evidence>
<evidence type="ECO:0000256" key="3">
    <source>
        <dbReference type="ARBA" id="ARBA00023163"/>
    </source>
</evidence>
<dbReference type="GO" id="GO:0003677">
    <property type="term" value="F:DNA binding"/>
    <property type="evidence" value="ECO:0007669"/>
    <property type="project" value="UniProtKB-KW"/>
</dbReference>
<dbReference type="RefSeq" id="WP_068852496.1">
    <property type="nucleotide sequence ID" value="NZ_CP016294.1"/>
</dbReference>
<dbReference type="InterPro" id="IPR011006">
    <property type="entry name" value="CheY-like_superfamily"/>
</dbReference>
<dbReference type="SMART" id="SM00421">
    <property type="entry name" value="HTH_LUXR"/>
    <property type="match status" value="1"/>
</dbReference>
<dbReference type="PANTHER" id="PTHR44688">
    <property type="entry name" value="DNA-BINDING TRANSCRIPTIONAL ACTIVATOR DEVR_DOSR"/>
    <property type="match status" value="1"/>
</dbReference>
<evidence type="ECO:0000259" key="6">
    <source>
        <dbReference type="PROSITE" id="PS50110"/>
    </source>
</evidence>
<comment type="caution">
    <text evidence="7">The sequence shown here is derived from an EMBL/GenBank/DDBJ whole genome shotgun (WGS) entry which is preliminary data.</text>
</comment>
<sequence>MSPVVHIVDDDPRVLAALGRCLRADGLEVTLSGSPDEFLARYDADTAGCVVLDLHMPGMDGLALQQLFGERGQAPVMIFVSGDADVSSCAQAMRAGAVDFLTKPVDAAVLLEAVMRGIDADACARIRRSGEQGAVQRYQCLTPRERQVLPHVISGRLNKQIAADLGISLKTTKVHRSRIMVKFGVRSVAALVRLAELAHVDPGGG</sequence>
<feature type="domain" description="HTH luxR-type" evidence="5">
    <location>
        <begin position="134"/>
        <end position="199"/>
    </location>
</feature>
<protein>
    <submittedName>
        <fullName evidence="7">FixJ family two-component response regulator</fullName>
    </submittedName>
</protein>
<dbReference type="InterPro" id="IPR000792">
    <property type="entry name" value="Tscrpt_reg_LuxR_C"/>
</dbReference>
<dbReference type="CDD" id="cd06170">
    <property type="entry name" value="LuxR_C_like"/>
    <property type="match status" value="1"/>
</dbReference>
<dbReference type="GO" id="GO:0000160">
    <property type="term" value="P:phosphorelay signal transduction system"/>
    <property type="evidence" value="ECO:0007669"/>
    <property type="project" value="InterPro"/>
</dbReference>
<evidence type="ECO:0000313" key="8">
    <source>
        <dbReference type="Proteomes" id="UP001226084"/>
    </source>
</evidence>
<name>A0AAP5AJ51_9GAMM</name>
<dbReference type="EMBL" id="JAUTAS010000001">
    <property type="protein sequence ID" value="MDQ1108435.1"/>
    <property type="molecule type" value="Genomic_DNA"/>
</dbReference>
<dbReference type="SMART" id="SM00448">
    <property type="entry name" value="REC"/>
    <property type="match status" value="1"/>
</dbReference>
<organism evidence="7 8">
    <name type="scientific">Stenotrophomonas rhizophila</name>
    <dbReference type="NCBI Taxonomy" id="216778"/>
    <lineage>
        <taxon>Bacteria</taxon>
        <taxon>Pseudomonadati</taxon>
        <taxon>Pseudomonadota</taxon>
        <taxon>Gammaproteobacteria</taxon>
        <taxon>Lysobacterales</taxon>
        <taxon>Lysobacteraceae</taxon>
        <taxon>Stenotrophomonas</taxon>
    </lineage>
</organism>
<evidence type="ECO:0000256" key="1">
    <source>
        <dbReference type="ARBA" id="ARBA00023015"/>
    </source>
</evidence>
<dbReference type="InterPro" id="IPR001789">
    <property type="entry name" value="Sig_transdc_resp-reg_receiver"/>
</dbReference>
<dbReference type="PROSITE" id="PS50043">
    <property type="entry name" value="HTH_LUXR_2"/>
    <property type="match status" value="1"/>
</dbReference>
<accession>A0AAP5AJ51</accession>
<dbReference type="Gene3D" id="1.10.10.10">
    <property type="entry name" value="Winged helix-like DNA-binding domain superfamily/Winged helix DNA-binding domain"/>
    <property type="match status" value="1"/>
</dbReference>
<dbReference type="PRINTS" id="PR00038">
    <property type="entry name" value="HTHLUXR"/>
</dbReference>
<dbReference type="AlphaFoldDB" id="A0AAP5AJ51"/>
<feature type="modified residue" description="4-aspartylphosphate" evidence="4">
    <location>
        <position position="53"/>
    </location>
</feature>
<evidence type="ECO:0000313" key="7">
    <source>
        <dbReference type="EMBL" id="MDQ1108435.1"/>
    </source>
</evidence>
<dbReference type="GO" id="GO:0006355">
    <property type="term" value="P:regulation of DNA-templated transcription"/>
    <property type="evidence" value="ECO:0007669"/>
    <property type="project" value="InterPro"/>
</dbReference>
<proteinExistence type="predicted"/>
<dbReference type="SUPFAM" id="SSF46894">
    <property type="entry name" value="C-terminal effector domain of the bipartite response regulators"/>
    <property type="match status" value="1"/>
</dbReference>
<dbReference type="Gene3D" id="3.40.50.2300">
    <property type="match status" value="1"/>
</dbReference>
<dbReference type="Pfam" id="PF00196">
    <property type="entry name" value="GerE"/>
    <property type="match status" value="1"/>
</dbReference>
<dbReference type="SUPFAM" id="SSF52172">
    <property type="entry name" value="CheY-like"/>
    <property type="match status" value="1"/>
</dbReference>
<dbReference type="KEGG" id="srh:BAY15_2182"/>
<evidence type="ECO:0000259" key="5">
    <source>
        <dbReference type="PROSITE" id="PS50043"/>
    </source>
</evidence>
<keyword evidence="3" id="KW-0804">Transcription</keyword>
<feature type="domain" description="Response regulatory" evidence="6">
    <location>
        <begin position="4"/>
        <end position="118"/>
    </location>
</feature>
<gene>
    <name evidence="7" type="ORF">QE424_001594</name>
</gene>
<keyword evidence="1" id="KW-0805">Transcription regulation</keyword>